<dbReference type="PIRSF" id="PIRSF006787">
    <property type="entry name" value="Hydrgn_mat_HoxX"/>
    <property type="match status" value="1"/>
</dbReference>
<dbReference type="PANTHER" id="PTHR43388:SF1">
    <property type="entry name" value="HYDROGENASE MATURATION FACTOR HOXX"/>
    <property type="match status" value="1"/>
</dbReference>
<dbReference type="InterPro" id="IPR005793">
    <property type="entry name" value="Formyl_trans_C"/>
</dbReference>
<evidence type="ECO:0000313" key="2">
    <source>
        <dbReference type="EMBL" id="MBP2292555.1"/>
    </source>
</evidence>
<protein>
    <submittedName>
        <fullName evidence="2">Two-component system hydrogenase maturation factor HypX/HoxX</fullName>
    </submittedName>
</protein>
<dbReference type="SUPFAM" id="SSF52096">
    <property type="entry name" value="ClpP/crotonase"/>
    <property type="match status" value="1"/>
</dbReference>
<dbReference type="SUPFAM" id="SSF50486">
    <property type="entry name" value="FMT C-terminal domain-like"/>
    <property type="match status" value="1"/>
</dbReference>
<dbReference type="Pfam" id="PF02911">
    <property type="entry name" value="Formyl_trans_C"/>
    <property type="match status" value="1"/>
</dbReference>
<dbReference type="PANTHER" id="PTHR43388">
    <property type="entry name" value="HYDROGENASE MATURATION FACTOR HOXX"/>
    <property type="match status" value="1"/>
</dbReference>
<comment type="caution">
    <text evidence="2">The sequence shown here is derived from an EMBL/GenBank/DDBJ whole genome shotgun (WGS) entry which is preliminary data.</text>
</comment>
<dbReference type="RefSeq" id="WP_209766422.1">
    <property type="nucleotide sequence ID" value="NZ_JAGINP010000007.1"/>
</dbReference>
<dbReference type="CDD" id="cd06558">
    <property type="entry name" value="crotonase-like"/>
    <property type="match status" value="1"/>
</dbReference>
<dbReference type="InterPro" id="IPR047180">
    <property type="entry name" value="HoxX-like"/>
</dbReference>
<organism evidence="2 3">
    <name type="scientific">Azospirillum rugosum</name>
    <dbReference type="NCBI Taxonomy" id="416170"/>
    <lineage>
        <taxon>Bacteria</taxon>
        <taxon>Pseudomonadati</taxon>
        <taxon>Pseudomonadota</taxon>
        <taxon>Alphaproteobacteria</taxon>
        <taxon>Rhodospirillales</taxon>
        <taxon>Azospirillaceae</taxon>
        <taxon>Azospirillum</taxon>
    </lineage>
</organism>
<dbReference type="InterPro" id="IPR009188">
    <property type="entry name" value="NiFe-hyd_mat_HypX/HoxX"/>
</dbReference>
<feature type="domain" description="Formyl transferase C-terminal" evidence="1">
    <location>
        <begin position="173"/>
        <end position="254"/>
    </location>
</feature>
<keyword evidence="3" id="KW-1185">Reference proteome</keyword>
<sequence>MRILILCHAFNSLTQRLYVELAERGHALSLEFDVNDAVTREAVGLFGPDLVLAPFLKRAIPEDVWRRVPCLVVHPGPLGDRGPSALDWAVLEGAERWGVTLLQANGEMDAGDVWGSVPFAMREAPKASLYRHEVTEAAVAAVLDALERFAAGGKPTPVDPADPAVFGRARPAMRQADRAIDWSRDDTATVLRKIRSGDGMPGVRDRIGDREVSLFDARPEHSLRGTPGALVARCEGALCRATVDGAVWIGHLKPWDSEISLKLPAALVLGEEAARLPEAPGYRDLWYEEADGVGWLHFPFTNGAMSVRQCERLLAAYQAACRRDVRVIVLAGGDDFWSNGIHLNVIEAANSPADESWRTINAIDDLARAILTTGDKLTVAALAGNAGAGGVFLALAADRVWARGGVVLNPHYKGMGNLYGSEYWTYVLPRRAGEERARAVTEARLPMGAPEARRLGLLDEAFGRGVADFRAAVRDRARALAADPALPVLLEEKRRRRAEDEAVKPLEAYRAEELERMRLNFYGFDPSYHVARYNFTFKVPKSRTPLYLARHRILAPSWPSPAQRGR</sequence>
<dbReference type="SUPFAM" id="SSF53328">
    <property type="entry name" value="Formyltransferase"/>
    <property type="match status" value="1"/>
</dbReference>
<dbReference type="Gene3D" id="3.90.226.10">
    <property type="entry name" value="2-enoyl-CoA Hydratase, Chain A, domain 1"/>
    <property type="match status" value="1"/>
</dbReference>
<dbReference type="CDD" id="cd08650">
    <property type="entry name" value="FMT_core_HypX_N"/>
    <property type="match status" value="1"/>
</dbReference>
<name>A0ABS4SMD3_9PROT</name>
<dbReference type="Gene3D" id="3.40.50.12230">
    <property type="match status" value="1"/>
</dbReference>
<proteinExistence type="predicted"/>
<dbReference type="InterPro" id="IPR036477">
    <property type="entry name" value="Formyl_transf_N_sf"/>
</dbReference>
<dbReference type="EMBL" id="JAGINP010000007">
    <property type="protein sequence ID" value="MBP2292555.1"/>
    <property type="molecule type" value="Genomic_DNA"/>
</dbReference>
<reference evidence="2 3" key="1">
    <citation type="submission" date="2021-03" db="EMBL/GenBank/DDBJ databases">
        <title>Genomic Encyclopedia of Type Strains, Phase III (KMG-III): the genomes of soil and plant-associated and newly described type strains.</title>
        <authorList>
            <person name="Whitman W."/>
        </authorList>
    </citation>
    <scope>NUCLEOTIDE SEQUENCE [LARGE SCALE GENOMIC DNA]</scope>
    <source>
        <strain evidence="2 3">IMMIB AFH-6</strain>
    </source>
</reference>
<evidence type="ECO:0000313" key="3">
    <source>
        <dbReference type="Proteomes" id="UP000781958"/>
    </source>
</evidence>
<dbReference type="InterPro" id="IPR011034">
    <property type="entry name" value="Formyl_transferase-like_C_sf"/>
</dbReference>
<gene>
    <name evidence="2" type="ORF">J2851_002333</name>
</gene>
<dbReference type="CDD" id="cd08701">
    <property type="entry name" value="FMT_C_HypX"/>
    <property type="match status" value="1"/>
</dbReference>
<dbReference type="Proteomes" id="UP000781958">
    <property type="component" value="Unassembled WGS sequence"/>
</dbReference>
<accession>A0ABS4SMD3</accession>
<evidence type="ECO:0000259" key="1">
    <source>
        <dbReference type="Pfam" id="PF02911"/>
    </source>
</evidence>
<dbReference type="Pfam" id="PF00378">
    <property type="entry name" value="ECH_1"/>
    <property type="match status" value="1"/>
</dbReference>
<dbReference type="InterPro" id="IPR001753">
    <property type="entry name" value="Enoyl-CoA_hydra/iso"/>
</dbReference>
<dbReference type="InterPro" id="IPR029045">
    <property type="entry name" value="ClpP/crotonase-like_dom_sf"/>
</dbReference>